<dbReference type="SUPFAM" id="SSF52540">
    <property type="entry name" value="P-loop containing nucleoside triphosphate hydrolases"/>
    <property type="match status" value="1"/>
</dbReference>
<evidence type="ECO:0000259" key="2">
    <source>
        <dbReference type="Pfam" id="PF13086"/>
    </source>
</evidence>
<sequence>MAAEWAAHVIEAVEQSAAQGEGPGRPAAWSDLGVAVPDGDDGQLAVHLRGDGRENMLLSPCLSGEQGPEHEPAYPVEELRAEDGVVRLRPPPGLSPRSRRLWARSPSARFLHEALRDGLRAAGPAALAEALAQRRLAGAPTSRAEADGLPEEQVEAFRACLSPGVRLVWAPPGTGATQVLARAVEALAGEGKRVLLVATADTAVDDVLHAAVRRMAPAAGTAVRVGPPARREIGIDLQLERLAAPASREVDEERASVATALRQVEEVDEEVERLRAELGEHDEQAYRAAVARIDAERVLDELGPRLEEAQDAAETARRAAVTAATALREALAARAELDPVRDALEDERRAQAALDVIAQRQEALRRHRAELFAEDRASRWRARRQHRREVDAAIAELQRYNAAAAEGRRRWLDLQLHARAVIGERSRADVDAVDRRSAAAEVAMAAADEGYRRARDALAALRAAHSEAEAIGLPTAADWSLVVGSESRGLPGKHARLQELLTGQDDADALRDALSARHRELVEQARGLRAVAVARIVGEASVVATTLARSRIHPALTGASFDAVLVHGAGSAALAEVLLVLRRATTTAVLVGDFLECGPEQAGGVDPELQAWTGASCFAHVGIATPADAAAEPGCVALTHQSRFGAALRRLANEAGYERLRAAEELPDAEPQPDTEVVLIDLATVPDATADRLGTALPRVLAALHAPDGPVAVVAPCAPRAEAVRDTVRDHGGARDVAVGTVRDLQGREFPTVVVDLVDGAGPGFGPAVALAGRRLYLLADGTAVRAAETGALRVLRDGVERGEVHTWSAAALLGEADPPPGPADTFAELGSRLREPDIPEQREGTEIRMTNGTFVG</sequence>
<dbReference type="Pfam" id="PF13086">
    <property type="entry name" value="AAA_11"/>
    <property type="match status" value="1"/>
</dbReference>
<proteinExistence type="predicted"/>
<name>A0A543DHW8_9PSEU</name>
<dbReference type="Proteomes" id="UP000315677">
    <property type="component" value="Unassembled WGS sequence"/>
</dbReference>
<keyword evidence="4" id="KW-1185">Reference proteome</keyword>
<feature type="coiled-coil region" evidence="1">
    <location>
        <begin position="250"/>
        <end position="284"/>
    </location>
</feature>
<dbReference type="GO" id="GO:0004386">
    <property type="term" value="F:helicase activity"/>
    <property type="evidence" value="ECO:0007669"/>
    <property type="project" value="InterPro"/>
</dbReference>
<dbReference type="PANTHER" id="PTHR10887">
    <property type="entry name" value="DNA2/NAM7 HELICASE FAMILY"/>
    <property type="match status" value="1"/>
</dbReference>
<gene>
    <name evidence="3" type="ORF">FB558_4664</name>
</gene>
<keyword evidence="1" id="KW-0175">Coiled coil</keyword>
<dbReference type="PANTHER" id="PTHR10887:SF495">
    <property type="entry name" value="HELICASE SENATAXIN ISOFORM X1-RELATED"/>
    <property type="match status" value="1"/>
</dbReference>
<dbReference type="InterPro" id="IPR027417">
    <property type="entry name" value="P-loop_NTPase"/>
</dbReference>
<dbReference type="AlphaFoldDB" id="A0A543DHW8"/>
<evidence type="ECO:0000256" key="1">
    <source>
        <dbReference type="SAM" id="Coils"/>
    </source>
</evidence>
<dbReference type="InterPro" id="IPR041677">
    <property type="entry name" value="DNA2/NAM7_AAA_11"/>
</dbReference>
<dbReference type="Gene3D" id="3.40.50.300">
    <property type="entry name" value="P-loop containing nucleotide triphosphate hydrolases"/>
    <property type="match status" value="2"/>
</dbReference>
<feature type="domain" description="DNA2/NAM7 helicase helicase" evidence="2">
    <location>
        <begin position="151"/>
        <end position="593"/>
    </location>
</feature>
<reference evidence="3 4" key="1">
    <citation type="submission" date="2019-06" db="EMBL/GenBank/DDBJ databases">
        <title>Sequencing the genomes of 1000 actinobacteria strains.</title>
        <authorList>
            <person name="Klenk H.-P."/>
        </authorList>
    </citation>
    <scope>NUCLEOTIDE SEQUENCE [LARGE SCALE GENOMIC DNA]</scope>
    <source>
        <strain evidence="3 4">DSM 45301</strain>
    </source>
</reference>
<dbReference type="RefSeq" id="WP_142056749.1">
    <property type="nucleotide sequence ID" value="NZ_VFPA01000003.1"/>
</dbReference>
<protein>
    <submittedName>
        <fullName evidence="3">AAA domain-containing protein</fullName>
    </submittedName>
</protein>
<dbReference type="EMBL" id="VFPA01000003">
    <property type="protein sequence ID" value="TQM08927.1"/>
    <property type="molecule type" value="Genomic_DNA"/>
</dbReference>
<organism evidence="3 4">
    <name type="scientific">Pseudonocardia kunmingensis</name>
    <dbReference type="NCBI Taxonomy" id="630975"/>
    <lineage>
        <taxon>Bacteria</taxon>
        <taxon>Bacillati</taxon>
        <taxon>Actinomycetota</taxon>
        <taxon>Actinomycetes</taxon>
        <taxon>Pseudonocardiales</taxon>
        <taxon>Pseudonocardiaceae</taxon>
        <taxon>Pseudonocardia</taxon>
    </lineage>
</organism>
<evidence type="ECO:0000313" key="4">
    <source>
        <dbReference type="Proteomes" id="UP000315677"/>
    </source>
</evidence>
<dbReference type="InterPro" id="IPR045055">
    <property type="entry name" value="DNA2/NAM7-like"/>
</dbReference>
<accession>A0A543DHW8</accession>
<comment type="caution">
    <text evidence="3">The sequence shown here is derived from an EMBL/GenBank/DDBJ whole genome shotgun (WGS) entry which is preliminary data.</text>
</comment>
<evidence type="ECO:0000313" key="3">
    <source>
        <dbReference type="EMBL" id="TQM08927.1"/>
    </source>
</evidence>
<dbReference type="OrthoDB" id="3197455at2"/>